<dbReference type="SUPFAM" id="SSF51735">
    <property type="entry name" value="NAD(P)-binding Rossmann-fold domains"/>
    <property type="match status" value="1"/>
</dbReference>
<dbReference type="STRING" id="743719.PaelaDRAFT_2981"/>
<dbReference type="Gene3D" id="3.40.50.720">
    <property type="entry name" value="NAD(P)-binding Rossmann-like Domain"/>
    <property type="match status" value="1"/>
</dbReference>
<dbReference type="InterPro" id="IPR036291">
    <property type="entry name" value="NAD(P)-bd_dom_sf"/>
</dbReference>
<feature type="domain" description="Gfo/Idh/MocA-like oxidoreductase N-terminal" evidence="2">
    <location>
        <begin position="21"/>
        <end position="136"/>
    </location>
</feature>
<dbReference type="EMBL" id="AGIP01000006">
    <property type="protein sequence ID" value="EHB63867.1"/>
    <property type="molecule type" value="Genomic_DNA"/>
</dbReference>
<dbReference type="Pfam" id="PF01408">
    <property type="entry name" value="GFO_IDH_MocA"/>
    <property type="match status" value="1"/>
</dbReference>
<dbReference type="AlphaFoldDB" id="G4HGJ4"/>
<protein>
    <submittedName>
        <fullName evidence="4">Oxidoreductase domain protein</fullName>
    </submittedName>
</protein>
<reference evidence="4 5" key="1">
    <citation type="submission" date="2011-09" db="EMBL/GenBank/DDBJ databases">
        <title>The draft genome of Paenibacillus lactis 154.</title>
        <authorList>
            <consortium name="US DOE Joint Genome Institute (JGI-PGF)"/>
            <person name="Lucas S."/>
            <person name="Han J."/>
            <person name="Lapidus A."/>
            <person name="Cheng J.-F."/>
            <person name="Goodwin L."/>
            <person name="Pitluck S."/>
            <person name="Peters L."/>
            <person name="Land M.L."/>
            <person name="Hauser L."/>
            <person name="Siebers A."/>
            <person name="Thelen M."/>
            <person name="Hugenholtz P."/>
            <person name="Allgaier M."/>
            <person name="Woyke T.J."/>
        </authorList>
    </citation>
    <scope>NUCLEOTIDE SEQUENCE [LARGE SCALE GENOMIC DNA]</scope>
    <source>
        <strain evidence="4 5">154</strain>
    </source>
</reference>
<dbReference type="InterPro" id="IPR000683">
    <property type="entry name" value="Gfo/Idh/MocA-like_OxRdtase_N"/>
</dbReference>
<dbReference type="InterPro" id="IPR050463">
    <property type="entry name" value="Gfo/Idh/MocA_oxidrdct_glycsds"/>
</dbReference>
<evidence type="ECO:0000256" key="1">
    <source>
        <dbReference type="ARBA" id="ARBA00023002"/>
    </source>
</evidence>
<gene>
    <name evidence="4" type="ORF">PaelaDRAFT_2981</name>
</gene>
<name>G4HGJ4_9BACL</name>
<dbReference type="InterPro" id="IPR055170">
    <property type="entry name" value="GFO_IDH_MocA-like_dom"/>
</dbReference>
<dbReference type="GO" id="GO:0016491">
    <property type="term" value="F:oxidoreductase activity"/>
    <property type="evidence" value="ECO:0007669"/>
    <property type="project" value="UniProtKB-KW"/>
</dbReference>
<dbReference type="Proteomes" id="UP000003891">
    <property type="component" value="Unassembled WGS sequence"/>
</dbReference>
<dbReference type="GO" id="GO:0000166">
    <property type="term" value="F:nucleotide binding"/>
    <property type="evidence" value="ECO:0007669"/>
    <property type="project" value="InterPro"/>
</dbReference>
<dbReference type="SUPFAM" id="SSF55347">
    <property type="entry name" value="Glyceraldehyde-3-phosphate dehydrogenase-like, C-terminal domain"/>
    <property type="match status" value="1"/>
</dbReference>
<evidence type="ECO:0000259" key="3">
    <source>
        <dbReference type="Pfam" id="PF22725"/>
    </source>
</evidence>
<keyword evidence="1" id="KW-0560">Oxidoreductase</keyword>
<feature type="domain" description="GFO/IDH/MocA-like oxidoreductase" evidence="3">
    <location>
        <begin position="147"/>
        <end position="267"/>
    </location>
</feature>
<evidence type="ECO:0000259" key="2">
    <source>
        <dbReference type="Pfam" id="PF01408"/>
    </source>
</evidence>
<dbReference type="PANTHER" id="PTHR43818:SF11">
    <property type="entry name" value="BCDNA.GH03377"/>
    <property type="match status" value="1"/>
</dbReference>
<dbReference type="eggNOG" id="COG0673">
    <property type="taxonomic scope" value="Bacteria"/>
</dbReference>
<dbReference type="Gene3D" id="3.30.360.10">
    <property type="entry name" value="Dihydrodipicolinate Reductase, domain 2"/>
    <property type="match status" value="1"/>
</dbReference>
<evidence type="ECO:0000313" key="4">
    <source>
        <dbReference type="EMBL" id="EHB63867.1"/>
    </source>
</evidence>
<dbReference type="PANTHER" id="PTHR43818">
    <property type="entry name" value="BCDNA.GH03377"/>
    <property type="match status" value="1"/>
</dbReference>
<organism evidence="4 5">
    <name type="scientific">Paenibacillus lactis 154</name>
    <dbReference type="NCBI Taxonomy" id="743719"/>
    <lineage>
        <taxon>Bacteria</taxon>
        <taxon>Bacillati</taxon>
        <taxon>Bacillota</taxon>
        <taxon>Bacilli</taxon>
        <taxon>Bacillales</taxon>
        <taxon>Paenibacillaceae</taxon>
        <taxon>Paenibacillus</taxon>
    </lineage>
</organism>
<accession>G4HGJ4</accession>
<evidence type="ECO:0000313" key="5">
    <source>
        <dbReference type="Proteomes" id="UP000003891"/>
    </source>
</evidence>
<dbReference type="Pfam" id="PF22725">
    <property type="entry name" value="GFO_IDH_MocA_C3"/>
    <property type="match status" value="1"/>
</dbReference>
<proteinExistence type="predicted"/>
<dbReference type="PATRIC" id="fig|743719.3.peg.3010"/>
<sequence>MIDLVHDVLIFNTGVTIMIRIGKISYWHVHAWDYTKQAQEHPGTEIAAVWDENPERGRKAAEQQGVPFYESLDEMLAREDIDGVIVDAPTSMHRDVMVKAAKAGKHIFTEKVIASTLHEVNEILEAVKEHGVKLTVSLPRLNDGYTLAIRKILEEGLLGKVTLVRVRLSHNGATAGWLPEHFFSLSECHGGALIDLGCHPMYLTRLFLGEAPVDVQANFGYVTGKEVEDNAVATLSTESGAVGIVEAGFVNNYSPFTIEIHGTDGTILYGTPDSKLLIRSSKKEEYSEGWVELPVPANRESAFEQWVTHIKTGTNADENIEYAVELTKLMEASNRAAKERRAVRLDELQA</sequence>